<proteinExistence type="predicted"/>
<gene>
    <name evidence="1" type="ORF">ABIC98_000119</name>
</gene>
<evidence type="ECO:0000313" key="1">
    <source>
        <dbReference type="EMBL" id="MET3770495.1"/>
    </source>
</evidence>
<reference evidence="1" key="1">
    <citation type="submission" date="2024-06" db="EMBL/GenBank/DDBJ databases">
        <title>Genomic Encyclopedia of Type Strains, Phase IV (KMG-IV): sequencing the most valuable type-strain genomes for metagenomic binning, comparative biology and taxonomic classification.</title>
        <authorList>
            <person name="Goeker M."/>
        </authorList>
    </citation>
    <scope>NUCLEOTIDE SEQUENCE</scope>
    <source>
        <strain evidence="1">SJCon</strain>
    </source>
</reference>
<sequence>MSVLAFEIFFLVLLGIASISMAWFAGFVVYRLFKGQK</sequence>
<comment type="caution">
    <text evidence="1">The sequence shown here is derived from an EMBL/GenBank/DDBJ whole genome shotgun (WGS) entry which is preliminary data.</text>
</comment>
<keyword evidence="2" id="KW-1185">Reference proteome</keyword>
<protein>
    <submittedName>
        <fullName evidence="1">Uncharacterized protein</fullName>
    </submittedName>
</protein>
<evidence type="ECO:0000313" key="2">
    <source>
        <dbReference type="Proteomes" id="UP001549207"/>
    </source>
</evidence>
<dbReference type="EMBL" id="JBEPNJ010000001">
    <property type="protein sequence ID" value="MET3770495.1"/>
    <property type="molecule type" value="Genomic_DNA"/>
</dbReference>
<name>A0ACC6TAE5_9MICC</name>
<dbReference type="Proteomes" id="UP001549207">
    <property type="component" value="Unassembled WGS sequence"/>
</dbReference>
<accession>A0ACC6TAE5</accession>
<organism evidence="1 2">
    <name type="scientific">Arthrobacter nitrophenolicus</name>
    <dbReference type="NCBI Taxonomy" id="683150"/>
    <lineage>
        <taxon>Bacteria</taxon>
        <taxon>Bacillati</taxon>
        <taxon>Actinomycetota</taxon>
        <taxon>Actinomycetes</taxon>
        <taxon>Micrococcales</taxon>
        <taxon>Micrococcaceae</taxon>
        <taxon>Arthrobacter</taxon>
    </lineage>
</organism>